<keyword evidence="2" id="KW-1185">Reference proteome</keyword>
<proteinExistence type="predicted"/>
<dbReference type="OrthoDB" id="799440at2"/>
<dbReference type="EMBL" id="QLMA01000009">
    <property type="protein sequence ID" value="RAJ75538.1"/>
    <property type="molecule type" value="Genomic_DNA"/>
</dbReference>
<evidence type="ECO:0000313" key="1">
    <source>
        <dbReference type="EMBL" id="RAJ75538.1"/>
    </source>
</evidence>
<comment type="caution">
    <text evidence="1">The sequence shown here is derived from an EMBL/GenBank/DDBJ whole genome shotgun (WGS) entry which is preliminary data.</text>
</comment>
<accession>A0A327VPR3</accession>
<evidence type="ECO:0000313" key="2">
    <source>
        <dbReference type="Proteomes" id="UP000249819"/>
    </source>
</evidence>
<dbReference type="RefSeq" id="WP_111594695.1">
    <property type="nucleotide sequence ID" value="NZ_QLMA01000009.1"/>
</dbReference>
<dbReference type="Proteomes" id="UP000249819">
    <property type="component" value="Unassembled WGS sequence"/>
</dbReference>
<gene>
    <name evidence="1" type="ORF">CLV59_109152</name>
</gene>
<name>A0A327VPR3_9BACT</name>
<reference evidence="1 2" key="1">
    <citation type="submission" date="2018-06" db="EMBL/GenBank/DDBJ databases">
        <title>Genomic Encyclopedia of Archaeal and Bacterial Type Strains, Phase II (KMG-II): from individual species to whole genera.</title>
        <authorList>
            <person name="Goeker M."/>
        </authorList>
    </citation>
    <scope>NUCLEOTIDE SEQUENCE [LARGE SCALE GENOMIC DNA]</scope>
    <source>
        <strain evidence="1 2">DSM 29821</strain>
    </source>
</reference>
<protein>
    <recommendedName>
        <fullName evidence="3">Oxidase</fullName>
    </recommendedName>
</protein>
<dbReference type="AlphaFoldDB" id="A0A327VPR3"/>
<evidence type="ECO:0008006" key="3">
    <source>
        <dbReference type="Google" id="ProtNLM"/>
    </source>
</evidence>
<organism evidence="1 2">
    <name type="scientific">Chitinophaga dinghuensis</name>
    <dbReference type="NCBI Taxonomy" id="1539050"/>
    <lineage>
        <taxon>Bacteria</taxon>
        <taxon>Pseudomonadati</taxon>
        <taxon>Bacteroidota</taxon>
        <taxon>Chitinophagia</taxon>
        <taxon>Chitinophagales</taxon>
        <taxon>Chitinophagaceae</taxon>
        <taxon>Chitinophaga</taxon>
    </lineage>
</organism>
<sequence>MTDILLDSNYDLTFDNGDLALGESLSQHQQLLLISNKGDWREHPAIGVGIMGFLKDDDAGVLLGEIKMEFEKDGMIINEISLDDTGNLKIDAHYGSNS</sequence>